<evidence type="ECO:0000313" key="3">
    <source>
        <dbReference type="EMBL" id="GBP66786.1"/>
    </source>
</evidence>
<feature type="compositionally biased region" description="Basic and acidic residues" evidence="2">
    <location>
        <begin position="244"/>
        <end position="255"/>
    </location>
</feature>
<keyword evidence="4" id="KW-1185">Reference proteome</keyword>
<feature type="region of interest" description="Disordered" evidence="2">
    <location>
        <begin position="1"/>
        <end position="35"/>
    </location>
</feature>
<organism evidence="3 4">
    <name type="scientific">Eumeta variegata</name>
    <name type="common">Bagworm moth</name>
    <name type="synonym">Eumeta japonica</name>
    <dbReference type="NCBI Taxonomy" id="151549"/>
    <lineage>
        <taxon>Eukaryota</taxon>
        <taxon>Metazoa</taxon>
        <taxon>Ecdysozoa</taxon>
        <taxon>Arthropoda</taxon>
        <taxon>Hexapoda</taxon>
        <taxon>Insecta</taxon>
        <taxon>Pterygota</taxon>
        <taxon>Neoptera</taxon>
        <taxon>Endopterygota</taxon>
        <taxon>Lepidoptera</taxon>
        <taxon>Glossata</taxon>
        <taxon>Ditrysia</taxon>
        <taxon>Tineoidea</taxon>
        <taxon>Psychidae</taxon>
        <taxon>Oiketicinae</taxon>
        <taxon>Eumeta</taxon>
    </lineage>
</organism>
<gene>
    <name evidence="3" type="primary">Fkbp15</name>
    <name evidence="3" type="ORF">EVAR_48193_1</name>
</gene>
<dbReference type="STRING" id="151549.A0A4C1XS57"/>
<accession>A0A4C1XS57</accession>
<dbReference type="PANTHER" id="PTHR44927">
    <property type="entry name" value="FK506-BINDING PROTEIN 15"/>
    <property type="match status" value="1"/>
</dbReference>
<feature type="compositionally biased region" description="Basic and acidic residues" evidence="2">
    <location>
        <begin position="201"/>
        <end position="211"/>
    </location>
</feature>
<feature type="coiled-coil region" evidence="1">
    <location>
        <begin position="392"/>
        <end position="453"/>
    </location>
</feature>
<evidence type="ECO:0000256" key="2">
    <source>
        <dbReference type="SAM" id="MobiDB-lite"/>
    </source>
</evidence>
<protein>
    <submittedName>
        <fullName evidence="3">FK506-binding protein 15</fullName>
    </submittedName>
</protein>
<dbReference type="OrthoDB" id="5842926at2759"/>
<dbReference type="AlphaFoldDB" id="A0A4C1XS57"/>
<proteinExistence type="predicted"/>
<dbReference type="Proteomes" id="UP000299102">
    <property type="component" value="Unassembled WGS sequence"/>
</dbReference>
<comment type="caution">
    <text evidence="3">The sequence shown here is derived from an EMBL/GenBank/DDBJ whole genome shotgun (WGS) entry which is preliminary data.</text>
</comment>
<keyword evidence="1" id="KW-0175">Coiled coil</keyword>
<sequence>MKSDLDEDFFTPAPGTSLANIFSNKNSDKTQNSENTTLKYVAPKASDFKNIQEDNQGLQNESNQVVDNTSKSSECVFAQAVYAYELVNNTYVPRGKLGLALLKLFTPIDMKLVLYDSNKRALSSASVSARLEVQIQNNKYVSYCDDMKKNWSLSCSNIEEIDIIIQTFREWNINIIYNEYVRKGPSTSPKPVVTKNLLPETLKDSSDKGSDTDSSINRKTKTSILNRMALVGQSVLPSPSTIDKTSDSSDTDLHPQHRISRHKPHKTNSKRQHAEKKVTDEVTISQPAYTMDADYQTSIIKTPIQLAENMHMGTDLKQLVSITSFSNDNLSHSTDMKHFISENRVNNTELRININRVADKLDLILNKIKNSECKGQFCNNSDFTKSVFQKLLIEYESRIRDQDEKIKQLESLLQHKTSVTTKCDIFDNQKTEEINNKDEILNLRLKIESLEKENCDKTNEIGTLKSDIEGVRKSLINRNEVIHELEKKCESVIDNLAKKSEEYELLKVDHHKINEEFCQLKEKFKETIQKPNEQIHAQLKSIMNNTFRSLAANFDNDENYRGDSVKTIVGTIIKKTTMEVLNT</sequence>
<feature type="region of interest" description="Disordered" evidence="2">
    <location>
        <begin position="185"/>
        <end position="219"/>
    </location>
</feature>
<dbReference type="PANTHER" id="PTHR44927:SF1">
    <property type="entry name" value="FK506-BINDING PROTEIN 15"/>
    <property type="match status" value="1"/>
</dbReference>
<evidence type="ECO:0000256" key="1">
    <source>
        <dbReference type="SAM" id="Coils"/>
    </source>
</evidence>
<feature type="compositionally biased region" description="Basic residues" evidence="2">
    <location>
        <begin position="256"/>
        <end position="274"/>
    </location>
</feature>
<feature type="region of interest" description="Disordered" evidence="2">
    <location>
        <begin position="236"/>
        <end position="280"/>
    </location>
</feature>
<name>A0A4C1XS57_EUMVA</name>
<feature type="compositionally biased region" description="Polar residues" evidence="2">
    <location>
        <begin position="17"/>
        <end position="35"/>
    </location>
</feature>
<reference evidence="3 4" key="1">
    <citation type="journal article" date="2019" name="Commun. Biol.">
        <title>The bagworm genome reveals a unique fibroin gene that provides high tensile strength.</title>
        <authorList>
            <person name="Kono N."/>
            <person name="Nakamura H."/>
            <person name="Ohtoshi R."/>
            <person name="Tomita M."/>
            <person name="Numata K."/>
            <person name="Arakawa K."/>
        </authorList>
    </citation>
    <scope>NUCLEOTIDE SEQUENCE [LARGE SCALE GENOMIC DNA]</scope>
</reference>
<evidence type="ECO:0000313" key="4">
    <source>
        <dbReference type="Proteomes" id="UP000299102"/>
    </source>
</evidence>
<dbReference type="EMBL" id="BGZK01000967">
    <property type="protein sequence ID" value="GBP66786.1"/>
    <property type="molecule type" value="Genomic_DNA"/>
</dbReference>